<name>A0A804P8V8_MAIZE</name>
<keyword evidence="6" id="KW-0007">Acetylation</keyword>
<evidence type="ECO:0000256" key="9">
    <source>
        <dbReference type="SAM" id="MobiDB-lite"/>
    </source>
</evidence>
<reference evidence="11" key="2">
    <citation type="submission" date="2019-07" db="EMBL/GenBank/DDBJ databases">
        <authorList>
            <person name="Seetharam A."/>
            <person name="Woodhouse M."/>
            <person name="Cannon E."/>
        </authorList>
    </citation>
    <scope>NUCLEOTIDE SEQUENCE [LARGE SCALE GENOMIC DNA]</scope>
    <source>
        <strain evidence="11">cv. B73</strain>
    </source>
</reference>
<proteinExistence type="evidence at protein level"/>
<dbReference type="GO" id="GO:0050826">
    <property type="term" value="P:response to freezing"/>
    <property type="evidence" value="ECO:0000318"/>
    <property type="project" value="GO_Central"/>
</dbReference>
<dbReference type="GO" id="GO:0016020">
    <property type="term" value="C:membrane"/>
    <property type="evidence" value="ECO:0007669"/>
    <property type="project" value="UniProtKB-SubCell"/>
</dbReference>
<evidence type="ECO:0000256" key="1">
    <source>
        <dbReference type="ARBA" id="ARBA00002582"/>
    </source>
</evidence>
<dbReference type="PROSITE" id="PS00811">
    <property type="entry name" value="OLEOSINS"/>
    <property type="match status" value="1"/>
</dbReference>
<keyword evidence="7 10" id="KW-0472">Membrane</keyword>
<evidence type="ECO:0000256" key="3">
    <source>
        <dbReference type="ARBA" id="ARBA00022677"/>
    </source>
</evidence>
<comment type="similarity">
    <text evidence="2 8">Belongs to the oleosin family.</text>
</comment>
<dbReference type="PANTHER" id="PTHR33203">
    <property type="entry name" value="OLEOSIN"/>
    <property type="match status" value="1"/>
</dbReference>
<comment type="function">
    <text evidence="1">May have a structural role to stabilize the lipid body during desiccation of the seed by preventing coalescence of the oil. Probably interacts with both lipid and phospholipid moieties of lipid bodies. May also provide recognition signals for specific lipase anchorage in lipolysis during seedling growth.</text>
</comment>
<dbReference type="AlphaFoldDB" id="A0A804P8V8"/>
<organism evidence="11 12">
    <name type="scientific">Zea mays</name>
    <name type="common">Maize</name>
    <dbReference type="NCBI Taxonomy" id="4577"/>
    <lineage>
        <taxon>Eukaryota</taxon>
        <taxon>Viridiplantae</taxon>
        <taxon>Streptophyta</taxon>
        <taxon>Embryophyta</taxon>
        <taxon>Tracheophyta</taxon>
        <taxon>Spermatophyta</taxon>
        <taxon>Magnoliopsida</taxon>
        <taxon>Liliopsida</taxon>
        <taxon>Poales</taxon>
        <taxon>Poaceae</taxon>
        <taxon>PACMAD clade</taxon>
        <taxon>Panicoideae</taxon>
        <taxon>Andropogonodae</taxon>
        <taxon>Andropogoneae</taxon>
        <taxon>Tripsacinae</taxon>
        <taxon>Zea</taxon>
    </lineage>
</organism>
<evidence type="ECO:0000256" key="4">
    <source>
        <dbReference type="ARBA" id="ARBA00022692"/>
    </source>
</evidence>
<evidence type="ECO:0007829" key="13">
    <source>
        <dbReference type="PeptideAtlas" id="A0A804P8V8"/>
    </source>
</evidence>
<evidence type="ECO:0000256" key="6">
    <source>
        <dbReference type="ARBA" id="ARBA00022990"/>
    </source>
</evidence>
<evidence type="ECO:0000313" key="11">
    <source>
        <dbReference type="EnsemblPlants" id="Zm00001eb216880_P001"/>
    </source>
</evidence>
<dbReference type="InterPro" id="IPR000136">
    <property type="entry name" value="Oleosin"/>
</dbReference>
<dbReference type="Proteomes" id="UP000007305">
    <property type="component" value="Chromosome 5"/>
</dbReference>
<evidence type="ECO:0000256" key="10">
    <source>
        <dbReference type="SAM" id="Phobius"/>
    </source>
</evidence>
<dbReference type="Gramene" id="Zm00001eb216880_T001">
    <property type="protein sequence ID" value="Zm00001eb216880_P001"/>
    <property type="gene ID" value="Zm00001eb216880"/>
</dbReference>
<dbReference type="InParanoid" id="A0A804P8V8"/>
<evidence type="ECO:0000256" key="2">
    <source>
        <dbReference type="ARBA" id="ARBA00010858"/>
    </source>
</evidence>
<dbReference type="GO" id="GO:0019915">
    <property type="term" value="P:lipid storage"/>
    <property type="evidence" value="ECO:0000318"/>
    <property type="project" value="GO_Central"/>
</dbReference>
<evidence type="ECO:0000313" key="12">
    <source>
        <dbReference type="Proteomes" id="UP000007305"/>
    </source>
</evidence>
<dbReference type="PANTHER" id="PTHR33203:SF44">
    <property type="entry name" value="OLEOSIN 20.3 KDA"/>
    <property type="match status" value="1"/>
</dbReference>
<dbReference type="EnsemblPlants" id="Zm00001eb216880_T001">
    <property type="protein sequence ID" value="Zm00001eb216880_P001"/>
    <property type="gene ID" value="Zm00001eb216880"/>
</dbReference>
<keyword evidence="12" id="KW-1185">Reference proteome</keyword>
<feature type="transmembrane region" description="Helical" evidence="10">
    <location>
        <begin position="160"/>
        <end position="188"/>
    </location>
</feature>
<reference evidence="12" key="1">
    <citation type="journal article" date="2009" name="Science">
        <title>The B73 maize genome: complexity, diversity, and dynamics.</title>
        <authorList>
            <person name="Schnable P.S."/>
            <person name="Ware D."/>
            <person name="Fulton R.S."/>
            <person name="Stein J.C."/>
            <person name="Wei F."/>
            <person name="Pasternak S."/>
            <person name="Liang C."/>
            <person name="Zhang J."/>
            <person name="Fulton L."/>
            <person name="Graves T.A."/>
            <person name="Minx P."/>
            <person name="Reily A.D."/>
            <person name="Courtney L."/>
            <person name="Kruchowski S.S."/>
            <person name="Tomlinson C."/>
            <person name="Strong C."/>
            <person name="Delehaunty K."/>
            <person name="Fronick C."/>
            <person name="Courtney B."/>
            <person name="Rock S.M."/>
            <person name="Belter E."/>
            <person name="Du F."/>
            <person name="Kim K."/>
            <person name="Abbott R.M."/>
            <person name="Cotton M."/>
            <person name="Levy A."/>
            <person name="Marchetto P."/>
            <person name="Ochoa K."/>
            <person name="Jackson S.M."/>
            <person name="Gillam B."/>
            <person name="Chen W."/>
            <person name="Yan L."/>
            <person name="Higginbotham J."/>
            <person name="Cardenas M."/>
            <person name="Waligorski J."/>
            <person name="Applebaum E."/>
            <person name="Phelps L."/>
            <person name="Falcone J."/>
            <person name="Kanchi K."/>
            <person name="Thane T."/>
            <person name="Scimone A."/>
            <person name="Thane N."/>
            <person name="Henke J."/>
            <person name="Wang T."/>
            <person name="Ruppert J."/>
            <person name="Shah N."/>
            <person name="Rotter K."/>
            <person name="Hodges J."/>
            <person name="Ingenthron E."/>
            <person name="Cordes M."/>
            <person name="Kohlberg S."/>
            <person name="Sgro J."/>
            <person name="Delgado B."/>
            <person name="Mead K."/>
            <person name="Chinwalla A."/>
            <person name="Leonard S."/>
            <person name="Crouse K."/>
            <person name="Collura K."/>
            <person name="Kudrna D."/>
            <person name="Currie J."/>
            <person name="He R."/>
            <person name="Angelova A."/>
            <person name="Rajasekar S."/>
            <person name="Mueller T."/>
            <person name="Lomeli R."/>
            <person name="Scara G."/>
            <person name="Ko A."/>
            <person name="Delaney K."/>
            <person name="Wissotski M."/>
            <person name="Lopez G."/>
            <person name="Campos D."/>
            <person name="Braidotti M."/>
            <person name="Ashley E."/>
            <person name="Golser W."/>
            <person name="Kim H."/>
            <person name="Lee S."/>
            <person name="Lin J."/>
            <person name="Dujmic Z."/>
            <person name="Kim W."/>
            <person name="Talag J."/>
            <person name="Zuccolo A."/>
            <person name="Fan C."/>
            <person name="Sebastian A."/>
            <person name="Kramer M."/>
            <person name="Spiegel L."/>
            <person name="Nascimento L."/>
            <person name="Zutavern T."/>
            <person name="Miller B."/>
            <person name="Ambroise C."/>
            <person name="Muller S."/>
            <person name="Spooner W."/>
            <person name="Narechania A."/>
            <person name="Ren L."/>
            <person name="Wei S."/>
            <person name="Kumari S."/>
            <person name="Faga B."/>
            <person name="Levy M.J."/>
            <person name="McMahan L."/>
            <person name="Van Buren P."/>
            <person name="Vaughn M.W."/>
            <person name="Ying K."/>
            <person name="Yeh C.-T."/>
            <person name="Emrich S.J."/>
            <person name="Jia Y."/>
            <person name="Kalyanaraman A."/>
            <person name="Hsia A.-P."/>
            <person name="Barbazuk W.B."/>
            <person name="Baucom R.S."/>
            <person name="Brutnell T.P."/>
            <person name="Carpita N.C."/>
            <person name="Chaparro C."/>
            <person name="Chia J.-M."/>
            <person name="Deragon J.-M."/>
            <person name="Estill J.C."/>
            <person name="Fu Y."/>
            <person name="Jeddeloh J.A."/>
            <person name="Han Y."/>
            <person name="Lee H."/>
            <person name="Li P."/>
            <person name="Lisch D.R."/>
            <person name="Liu S."/>
            <person name="Liu Z."/>
            <person name="Nagel D.H."/>
            <person name="McCann M.C."/>
            <person name="SanMiguel P."/>
            <person name="Myers A.M."/>
            <person name="Nettleton D."/>
            <person name="Nguyen J."/>
            <person name="Penning B.W."/>
            <person name="Ponnala L."/>
            <person name="Schneider K.L."/>
            <person name="Schwartz D.C."/>
            <person name="Sharma A."/>
            <person name="Soderlund C."/>
            <person name="Springer N.M."/>
            <person name="Sun Q."/>
            <person name="Wang H."/>
            <person name="Waterman M."/>
            <person name="Westerman R."/>
            <person name="Wolfgruber T.K."/>
            <person name="Yang L."/>
            <person name="Yu Y."/>
            <person name="Zhang L."/>
            <person name="Zhou S."/>
            <person name="Zhu Q."/>
            <person name="Bennetzen J.L."/>
            <person name="Dawe R.K."/>
            <person name="Jiang J."/>
            <person name="Jiang N."/>
            <person name="Presting G.G."/>
            <person name="Wessler S.R."/>
            <person name="Aluru S."/>
            <person name="Martienssen R.A."/>
            <person name="Clifton S.W."/>
            <person name="McCombie W.R."/>
            <person name="Wing R.A."/>
            <person name="Wilson R.K."/>
        </authorList>
    </citation>
    <scope>NUCLEOTIDE SEQUENCE [LARGE SCALE GENOMIC DNA]</scope>
    <source>
        <strain evidence="12">cv. B73</strain>
    </source>
</reference>
<dbReference type="GO" id="GO:0010344">
    <property type="term" value="P:seed oilbody biogenesis"/>
    <property type="evidence" value="ECO:0000318"/>
    <property type="project" value="GO_Central"/>
</dbReference>
<feature type="transmembrane region" description="Helical" evidence="10">
    <location>
        <begin position="127"/>
        <end position="154"/>
    </location>
</feature>
<dbReference type="FunCoup" id="A0A804P8V8">
    <property type="interactions" value="700"/>
</dbReference>
<keyword evidence="3 8" id="KW-0551">Lipid droplet</keyword>
<dbReference type="GO" id="GO:0012511">
    <property type="term" value="C:monolayer-surrounded lipid storage body"/>
    <property type="evidence" value="ECO:0000318"/>
    <property type="project" value="GO_Central"/>
</dbReference>
<feature type="compositionally biased region" description="Gly residues" evidence="9">
    <location>
        <begin position="236"/>
        <end position="253"/>
    </location>
</feature>
<feature type="compositionally biased region" description="Low complexity" evidence="9">
    <location>
        <begin position="225"/>
        <end position="235"/>
    </location>
</feature>
<keyword evidence="13" id="KW-1267">Proteomics identification</keyword>
<dbReference type="Pfam" id="PF01277">
    <property type="entry name" value="Oleosin"/>
    <property type="match status" value="1"/>
</dbReference>
<evidence type="ECO:0000256" key="7">
    <source>
        <dbReference type="ARBA" id="ARBA00023136"/>
    </source>
</evidence>
<keyword evidence="5 10" id="KW-1133">Transmembrane helix</keyword>
<feature type="region of interest" description="Disordered" evidence="9">
    <location>
        <begin position="225"/>
        <end position="253"/>
    </location>
</feature>
<protein>
    <recommendedName>
        <fullName evidence="8">Oleosin</fullName>
    </recommendedName>
</protein>
<evidence type="ECO:0000256" key="8">
    <source>
        <dbReference type="RuleBase" id="RU000540"/>
    </source>
</evidence>
<evidence type="ECO:0000256" key="5">
    <source>
        <dbReference type="ARBA" id="ARBA00022989"/>
    </source>
</evidence>
<sequence length="253" mass="25478">MQASTRATYPPPLRYVSPLSSPIYGGLVQSFHLTTPSLCLQSSSSIHRSLHRPAAPRSQGLANETAAMADRDRSGIYGGAHATYGQQQQQGGGGRPMGEQVKGMLHDKGPTASQALTVATLFPLGGLLLVLSGLALTASVVGLAVATPVFLIFSPVLVPAALLIGTAVMGFLTSGALGLGGLSSLTCLANTARQAFQRTPDYVEEAHRRMAEAAAHAGHKTAQAGQAIQGRAQEAGAGGGAGAGAGGGGRASS</sequence>
<reference evidence="11" key="3">
    <citation type="submission" date="2021-05" db="UniProtKB">
        <authorList>
            <consortium name="EnsemblPlants"/>
        </authorList>
    </citation>
    <scope>IDENTIFICATION</scope>
    <source>
        <strain evidence="11">cv. B73</strain>
    </source>
</reference>
<comment type="subcellular location">
    <subcellularLocation>
        <location evidence="8">Lipid droplet</location>
    </subcellularLocation>
    <subcellularLocation>
        <location evidence="8">Membrane</location>
        <topology evidence="8">Multi-pass membrane protein</topology>
    </subcellularLocation>
</comment>
<accession>A0A804P8V8</accession>
<keyword evidence="4 10" id="KW-0812">Transmembrane</keyword>